<protein>
    <recommendedName>
        <fullName evidence="3">F-box family protein with DUF295</fullName>
    </recommendedName>
</protein>
<evidence type="ECO:0000256" key="1">
    <source>
        <dbReference type="SAM" id="MobiDB-lite"/>
    </source>
</evidence>
<sequence length="88" mass="9293">MSTRCPIEPQEGPSRGPASSDQHFVSALDFASRVSGRSDRECQDLRLGRLGVPIPARICCSADSVSRDLPGLAARVDLVSSRPAGRSG</sequence>
<feature type="region of interest" description="Disordered" evidence="1">
    <location>
        <begin position="1"/>
        <end position="21"/>
    </location>
</feature>
<evidence type="ECO:0000313" key="2">
    <source>
        <dbReference type="EMBL" id="BBG99586.1"/>
    </source>
</evidence>
<proteinExistence type="predicted"/>
<accession>A0A4Y1R6H5</accession>
<organism evidence="2">
    <name type="scientific">Prunus dulcis</name>
    <name type="common">Almond</name>
    <name type="synonym">Amygdalus dulcis</name>
    <dbReference type="NCBI Taxonomy" id="3755"/>
    <lineage>
        <taxon>Eukaryota</taxon>
        <taxon>Viridiplantae</taxon>
        <taxon>Streptophyta</taxon>
        <taxon>Embryophyta</taxon>
        <taxon>Tracheophyta</taxon>
        <taxon>Spermatophyta</taxon>
        <taxon>Magnoliopsida</taxon>
        <taxon>eudicotyledons</taxon>
        <taxon>Gunneridae</taxon>
        <taxon>Pentapetalae</taxon>
        <taxon>rosids</taxon>
        <taxon>fabids</taxon>
        <taxon>Rosales</taxon>
        <taxon>Rosaceae</taxon>
        <taxon>Amygdaloideae</taxon>
        <taxon>Amygdaleae</taxon>
        <taxon>Prunus</taxon>
    </lineage>
</organism>
<evidence type="ECO:0008006" key="3">
    <source>
        <dbReference type="Google" id="ProtNLM"/>
    </source>
</evidence>
<gene>
    <name evidence="2" type="ORF">Prudu_009322</name>
</gene>
<name>A0A4Y1R6H5_PRUDU</name>
<dbReference type="EMBL" id="AP019299">
    <property type="protein sequence ID" value="BBG99586.1"/>
    <property type="molecule type" value="Genomic_DNA"/>
</dbReference>
<reference evidence="2" key="1">
    <citation type="journal article" date="2019" name="Science">
        <title>Mutation of a bHLH transcription factor allowed almond domestication.</title>
        <authorList>
            <person name="Sanchez-Perez R."/>
            <person name="Pavan S."/>
            <person name="Mazzeo R."/>
            <person name="Moldovan C."/>
            <person name="Aiese Cigliano R."/>
            <person name="Del Cueto J."/>
            <person name="Ricciardi F."/>
            <person name="Lotti C."/>
            <person name="Ricciardi L."/>
            <person name="Dicenta F."/>
            <person name="Lopez-Marques R.L."/>
            <person name="Lindberg Moller B."/>
        </authorList>
    </citation>
    <scope>NUCLEOTIDE SEQUENCE</scope>
</reference>
<dbReference type="AlphaFoldDB" id="A0A4Y1R6H5"/>